<dbReference type="PROSITE" id="PS00708">
    <property type="entry name" value="PRO_ENDOPEP_SER"/>
    <property type="match status" value="1"/>
</dbReference>
<dbReference type="SUPFAM" id="SSF58113">
    <property type="entry name" value="Apolipoprotein A-I"/>
    <property type="match status" value="1"/>
</dbReference>
<comment type="caution">
    <text evidence="2">The sequence shown here is derived from an EMBL/GenBank/DDBJ whole genome shotgun (WGS) entry which is preliminary data.</text>
</comment>
<reference evidence="2 3" key="1">
    <citation type="journal article" date="2019" name="Genome Biol. Evol.">
        <title>Insights into the evolution of the New World diploid cottons (Gossypium, subgenus Houzingenia) based on genome sequencing.</title>
        <authorList>
            <person name="Grover C.E."/>
            <person name="Arick M.A. 2nd"/>
            <person name="Thrash A."/>
            <person name="Conover J.L."/>
            <person name="Sanders W.S."/>
            <person name="Peterson D.G."/>
            <person name="Frelichowski J.E."/>
            <person name="Scheffler J.A."/>
            <person name="Scheffler B.E."/>
            <person name="Wendel J.F."/>
        </authorList>
    </citation>
    <scope>NUCLEOTIDE SEQUENCE [LARGE SCALE GENOMIC DNA]</scope>
    <source>
        <strain evidence="2">8</strain>
        <tissue evidence="2">Leaf</tissue>
    </source>
</reference>
<keyword evidence="3" id="KW-1185">Reference proteome</keyword>
<dbReference type="Gene3D" id="3.40.50.1820">
    <property type="entry name" value="alpha/beta hydrolase"/>
    <property type="match status" value="2"/>
</dbReference>
<evidence type="ECO:0000313" key="2">
    <source>
        <dbReference type="EMBL" id="MBA0781919.1"/>
    </source>
</evidence>
<sequence length="412" mass="45930">MQSDIRTALHVAFSSIGSLSPFRRSTLTLPPRCLRPAASLGLLSRPFSTAASLPDKPSICTADELHYVSLPNSYWRLALWRYHPPPQTTPRNHPLLLLSGVGTNAIGYDLSPEKPDFDEPKKMVLHYVVDYQQPSSFARYMSGQGFDTWILEVRGAGLSVQGSNFKEIKESANAVSEQMEAVAKGVTNGVSPVQQPNNVSDTLSDSEISHFGQDSIGIATAWDESKLVSKLTEILMRLSERLSGFLSDGQSMLISAKLFDQISNLLEGSQLSDRFEEVRANLSHLLEKQQNSGVTSQIRDLSQRLVNIIEEGQRSVSPQFIDMQERLSSTIEDFQKQLDLIVKYDWDFDHYLEEDVPAAMEYIRAQTKPKDGKLLAVGHSMGGILLYAKLARCGKIPSFAICHMLMIFTLQY</sequence>
<dbReference type="GO" id="GO:0006508">
    <property type="term" value="P:proteolysis"/>
    <property type="evidence" value="ECO:0007669"/>
    <property type="project" value="InterPro"/>
</dbReference>
<dbReference type="InterPro" id="IPR029058">
    <property type="entry name" value="AB_hydrolase_fold"/>
</dbReference>
<evidence type="ECO:0000256" key="1">
    <source>
        <dbReference type="ARBA" id="ARBA00022801"/>
    </source>
</evidence>
<protein>
    <recommendedName>
        <fullName evidence="4">AB hydrolase-1 domain-containing protein</fullName>
    </recommendedName>
</protein>
<proteinExistence type="predicted"/>
<keyword evidence="1" id="KW-0378">Hydrolase</keyword>
<name>A0A7J9F9D8_9ROSI</name>
<dbReference type="GO" id="GO:0004252">
    <property type="term" value="F:serine-type endopeptidase activity"/>
    <property type="evidence" value="ECO:0007669"/>
    <property type="project" value="InterPro"/>
</dbReference>
<dbReference type="Proteomes" id="UP000593568">
    <property type="component" value="Unassembled WGS sequence"/>
</dbReference>
<dbReference type="AlphaFoldDB" id="A0A7J9F9D8"/>
<dbReference type="EMBL" id="JABEZW010000012">
    <property type="protein sequence ID" value="MBA0781919.1"/>
    <property type="molecule type" value="Genomic_DNA"/>
</dbReference>
<dbReference type="SUPFAM" id="SSF53474">
    <property type="entry name" value="alpha/beta-Hydrolases"/>
    <property type="match status" value="1"/>
</dbReference>
<dbReference type="InterPro" id="IPR002471">
    <property type="entry name" value="Pept_S9_AS"/>
</dbReference>
<evidence type="ECO:0008006" key="4">
    <source>
        <dbReference type="Google" id="ProtNLM"/>
    </source>
</evidence>
<accession>A0A7J9F9D8</accession>
<organism evidence="2 3">
    <name type="scientific">Gossypium trilobum</name>
    <dbReference type="NCBI Taxonomy" id="34281"/>
    <lineage>
        <taxon>Eukaryota</taxon>
        <taxon>Viridiplantae</taxon>
        <taxon>Streptophyta</taxon>
        <taxon>Embryophyta</taxon>
        <taxon>Tracheophyta</taxon>
        <taxon>Spermatophyta</taxon>
        <taxon>Magnoliopsida</taxon>
        <taxon>eudicotyledons</taxon>
        <taxon>Gunneridae</taxon>
        <taxon>Pentapetalae</taxon>
        <taxon>rosids</taxon>
        <taxon>malvids</taxon>
        <taxon>Malvales</taxon>
        <taxon>Malvaceae</taxon>
        <taxon>Malvoideae</taxon>
        <taxon>Gossypium</taxon>
    </lineage>
</organism>
<evidence type="ECO:0000313" key="3">
    <source>
        <dbReference type="Proteomes" id="UP000593568"/>
    </source>
</evidence>
<dbReference type="PANTHER" id="PTHR11005">
    <property type="entry name" value="LYSOSOMAL ACID LIPASE-RELATED"/>
    <property type="match status" value="1"/>
</dbReference>
<gene>
    <name evidence="2" type="ORF">Gotri_002800</name>
</gene>